<gene>
    <name evidence="2" type="ORF">BN1204_021200</name>
</gene>
<feature type="region of interest" description="Disordered" evidence="1">
    <location>
        <begin position="1525"/>
        <end position="1559"/>
    </location>
</feature>
<feature type="compositionally biased region" description="Basic and acidic residues" evidence="1">
    <location>
        <begin position="422"/>
        <end position="444"/>
    </location>
</feature>
<dbReference type="EMBL" id="LN714481">
    <property type="protein sequence ID" value="CEL66300.1"/>
    <property type="molecule type" value="Genomic_DNA"/>
</dbReference>
<feature type="compositionally biased region" description="Basic and acidic residues" evidence="1">
    <location>
        <begin position="273"/>
        <end position="288"/>
    </location>
</feature>
<feature type="region of interest" description="Disordered" evidence="1">
    <location>
        <begin position="145"/>
        <end position="485"/>
    </location>
</feature>
<organism evidence="2">
    <name type="scientific">Neospora caninum (strain Liverpool)</name>
    <dbReference type="NCBI Taxonomy" id="572307"/>
    <lineage>
        <taxon>Eukaryota</taxon>
        <taxon>Sar</taxon>
        <taxon>Alveolata</taxon>
        <taxon>Apicomplexa</taxon>
        <taxon>Conoidasida</taxon>
        <taxon>Coccidia</taxon>
        <taxon>Eucoccidiorida</taxon>
        <taxon>Eimeriorina</taxon>
        <taxon>Sarcocystidae</taxon>
        <taxon>Neospora</taxon>
    </lineage>
</organism>
<feature type="compositionally biased region" description="Acidic residues" evidence="1">
    <location>
        <begin position="412"/>
        <end position="421"/>
    </location>
</feature>
<feature type="compositionally biased region" description="Basic and acidic residues" evidence="1">
    <location>
        <begin position="725"/>
        <end position="739"/>
    </location>
</feature>
<feature type="compositionally biased region" description="Basic and acidic residues" evidence="1">
    <location>
        <begin position="70"/>
        <end position="93"/>
    </location>
</feature>
<feature type="compositionally biased region" description="Basic and acidic residues" evidence="1">
    <location>
        <begin position="326"/>
        <end position="354"/>
    </location>
</feature>
<evidence type="ECO:0000256" key="1">
    <source>
        <dbReference type="SAM" id="MobiDB-lite"/>
    </source>
</evidence>
<feature type="compositionally biased region" description="Basic and acidic residues" evidence="1">
    <location>
        <begin position="1600"/>
        <end position="1633"/>
    </location>
</feature>
<feature type="compositionally biased region" description="Basic and acidic residues" evidence="1">
    <location>
        <begin position="1543"/>
        <end position="1554"/>
    </location>
</feature>
<feature type="region of interest" description="Disordered" evidence="1">
    <location>
        <begin position="34"/>
        <end position="93"/>
    </location>
</feature>
<feature type="compositionally biased region" description="Basic and acidic residues" evidence="1">
    <location>
        <begin position="189"/>
        <end position="223"/>
    </location>
</feature>
<feature type="compositionally biased region" description="Polar residues" evidence="1">
    <location>
        <begin position="466"/>
        <end position="477"/>
    </location>
</feature>
<name>A0A0F7UCE1_NEOCL</name>
<evidence type="ECO:0000313" key="2">
    <source>
        <dbReference type="EMBL" id="CEL66300.1"/>
    </source>
</evidence>
<feature type="compositionally biased region" description="Polar residues" evidence="1">
    <location>
        <begin position="312"/>
        <end position="325"/>
    </location>
</feature>
<feature type="region of interest" description="Disordered" evidence="1">
    <location>
        <begin position="692"/>
        <end position="757"/>
    </location>
</feature>
<reference evidence="2" key="1">
    <citation type="journal article" date="2015" name="PLoS ONE">
        <title>Comprehensive Evaluation of Toxoplasma gondii VEG and Neospora caninum LIV Genomes with Tachyzoite Stage Transcriptome and Proteome Defines Novel Transcript Features.</title>
        <authorList>
            <person name="Ramaprasad A."/>
            <person name="Mourier T."/>
            <person name="Naeem R."/>
            <person name="Malas T.B."/>
            <person name="Moussa E."/>
            <person name="Panigrahi A."/>
            <person name="Vermont S.J."/>
            <person name="Otto T.D."/>
            <person name="Wastling J."/>
            <person name="Pain A."/>
        </authorList>
    </citation>
    <scope>NUCLEOTIDE SEQUENCE</scope>
    <source>
        <strain evidence="2">Liverpool</strain>
    </source>
</reference>
<proteinExistence type="predicted"/>
<feature type="compositionally biased region" description="Polar residues" evidence="1">
    <location>
        <begin position="226"/>
        <end position="239"/>
    </location>
</feature>
<feature type="compositionally biased region" description="Basic and acidic residues" evidence="1">
    <location>
        <begin position="240"/>
        <end position="266"/>
    </location>
</feature>
<feature type="compositionally biased region" description="Basic and acidic residues" evidence="1">
    <location>
        <begin position="362"/>
        <end position="377"/>
    </location>
</feature>
<sequence length="1756" mass="193265">MEKLGEGRCESGYHEYDSTDASCRLSLVKGQCHLQSHKEGDGNAESEQERSLSVLSQPHSMSRFGSASNDDCHHSRRDEEREDERLANEQQKGRARDACLFPDVLECDRPLSALEQGFRLSGREAEREEINSVAEVRAKKALSPFYQGLGSSPDCQREREHGGFVSVSQQDGDAAPYCEAGVWSSQFQEKGEEMEHDADEGKERDKEETSRDEGEEGTTDRRCVAQTRTTSKSDGQQTERTGEAWTRCKTDAADEAISTRRSDRYADQVGRQMTKEEKETQNKERPGADVEQGSTGTRTRDESREYKEGENWHSTITEEGNSAQEQKVRTSKDKETKRGNNETDRPARGREARLSKGAHVTCRREGHMGTSTRETRTGGEGGAPAFVAAGNAVQVNYSGTSRHEQRKLQESREDETDGEADNEAKREGSGQGRREQPDTEREDGQSGGRVQRKKRDGIEGGRTENVCLTTRSGSRLQLSRPRKTGSRIHDIYSAISSAVAHHPTASLAAAGRGELPPPSRQAFSRDLGGAPIHCSSLFRSCAGGDRKTDKEWGPVPLLRLRRFRCLPHLSCLHRQAKKGEVRFRRSETGIGGPGSLPLSTASCFANHQASADASSFTCLPPAFSSASPSQLPEHRSTTIGREERRLGAPSCVLAGSSGEAKLGSCFLFLSSGSQEKARESWRCDSGKLTNPVGVSPLSSVPNAASYGTSKEGVTKLSEKEEEGGDDRKTEKGVKLRGLSEHAGSQQRTLPASRGGLNMGAPALASDRQQREAEIACLVAAKQQAVEQRQNLTPSTRMMLQTAAGEAVSSSLDSSSFGFPFSANLTPADAPVLPRTNRDVEENSEALLCRRNSLPNESGNSKAPARVPCPVGVRTRAAAVGGEYRNGERGPTEKEGTPAMNAKVTVGSIHSDCVPQSRDVLIDCAIVSTEERARSAGETWTTVASRRERRTLTIGSPAFSPDENEQPDDDRDVLLDLLHFTSKRRFLMNEAEAIIAARMSLRKMKRELPFLMRKILEERRTQNERVEARGRFLGGPAMRFQGTEVKEAQITEVRAVYKAGTRDSLCETARKPEHGDGSCCQCVSPAYGEAGESEGINERTEIKEETLFSPPRCRCWPEREVDTPLESNVTGQGEEEENTVFDQGDCQTAVSVPSDSSSAPRLCSSPWCSSRLPSPRSSTYCSLLSLGEKARIPRKGSWRPDQDDTALNKKSKREAELHRAFCTLLVGYGKWEAAHSLSVDEVEEVLCFALPYLSRREISDFLSANLPKPLPRTVTPADLQLPALLPSLVSMKDGELRAAKEENEAETVLVEERIRSTCAIFRQRFIKMLSWRLNYENLLSLHVNFTDFCDLCKSKSPVFTAACFHLMRQESSKLAWPVVEALSTFEVLYAGWYVAQRVLHADGVCPQRLFCHSHHRRPSAAKGSIVHHLRHLGFRSLTVCCWNSRAKTREVAAGQHARIDLPLSYSMLNCSKADAADTALKRWRSDRMGTRLFGHQDRGRDRGTRVANSHTVLQSNGARGFEARGTAADGVTGRGNMRYAPQGAKDEAVRKREEAGSSTTADFVVSPEACSAKPTEELDTLSLCESDSSHCAEMFPSVRVRSGDEQERPSGEWKRDASGRAGRYEEEEVKETAKGDNAGDMELGSRRRKGAVGKLEIGGVDGCSCCAVELLTSLGVAELLSLLDQKRLKVLADAGLADEREREGGETQGFNDRRAESIALSREHNTELVRKVAECVEHLRQSGSFCLYPHSSHRDFL</sequence>
<feature type="region of interest" description="Disordered" evidence="1">
    <location>
        <begin position="1597"/>
        <end position="1642"/>
    </location>
</feature>
<feature type="compositionally biased region" description="Basic and acidic residues" evidence="1">
    <location>
        <begin position="298"/>
        <end position="311"/>
    </location>
</feature>
<feature type="compositionally biased region" description="Polar residues" evidence="1">
    <location>
        <begin position="696"/>
        <end position="708"/>
    </location>
</feature>
<feature type="region of interest" description="Disordered" evidence="1">
    <location>
        <begin position="1124"/>
        <end position="1143"/>
    </location>
</feature>
<feature type="compositionally biased region" description="Basic and acidic residues" evidence="1">
    <location>
        <begin position="401"/>
        <end position="411"/>
    </location>
</feature>
<feature type="compositionally biased region" description="Polar residues" evidence="1">
    <location>
        <begin position="51"/>
        <end position="69"/>
    </location>
</feature>
<accession>A0A0F7UCE1</accession>
<protein>
    <submittedName>
        <fullName evidence="2">Uncharacterized protein</fullName>
    </submittedName>
</protein>